<keyword evidence="10" id="KW-1185">Reference proteome</keyword>
<comment type="similarity">
    <text evidence="6">Belongs to the peptidase M48 family.</text>
</comment>
<feature type="compositionally biased region" description="Basic and acidic residues" evidence="7">
    <location>
        <begin position="289"/>
        <end position="300"/>
    </location>
</feature>
<evidence type="ECO:0000259" key="8">
    <source>
        <dbReference type="Pfam" id="PF01435"/>
    </source>
</evidence>
<comment type="cofactor">
    <cofactor evidence="6">
        <name>Zn(2+)</name>
        <dbReference type="ChEBI" id="CHEBI:29105"/>
    </cofactor>
    <text evidence="6">Binds 1 zinc ion per subunit.</text>
</comment>
<dbReference type="Gene3D" id="3.30.2010.10">
    <property type="entry name" value="Metalloproteases ('zincins'), catalytic domain"/>
    <property type="match status" value="1"/>
</dbReference>
<dbReference type="RefSeq" id="WP_190538821.1">
    <property type="nucleotide sequence ID" value="NZ_CAWPNO010000095.1"/>
</dbReference>
<evidence type="ECO:0000313" key="9">
    <source>
        <dbReference type="EMBL" id="MBD2194881.1"/>
    </source>
</evidence>
<evidence type="ECO:0000256" key="4">
    <source>
        <dbReference type="ARBA" id="ARBA00022833"/>
    </source>
</evidence>
<feature type="domain" description="Peptidase M48" evidence="8">
    <location>
        <begin position="76"/>
        <end position="193"/>
    </location>
</feature>
<organism evidence="9 10">
    <name type="scientific">Calothrix parietina FACHB-288</name>
    <dbReference type="NCBI Taxonomy" id="2692896"/>
    <lineage>
        <taxon>Bacteria</taxon>
        <taxon>Bacillati</taxon>
        <taxon>Cyanobacteriota</taxon>
        <taxon>Cyanophyceae</taxon>
        <taxon>Nostocales</taxon>
        <taxon>Calotrichaceae</taxon>
        <taxon>Calothrix</taxon>
    </lineage>
</organism>
<reference evidence="9 10" key="1">
    <citation type="journal article" date="2020" name="ISME J.">
        <title>Comparative genomics reveals insights into cyanobacterial evolution and habitat adaptation.</title>
        <authorList>
            <person name="Chen M.Y."/>
            <person name="Teng W.K."/>
            <person name="Zhao L."/>
            <person name="Hu C.X."/>
            <person name="Zhou Y.K."/>
            <person name="Han B.P."/>
            <person name="Song L.R."/>
            <person name="Shu W.S."/>
        </authorList>
    </citation>
    <scope>NUCLEOTIDE SEQUENCE [LARGE SCALE GENOMIC DNA]</scope>
    <source>
        <strain evidence="9 10">FACHB-288</strain>
    </source>
</reference>
<keyword evidence="4 6" id="KW-0862">Zinc</keyword>
<keyword evidence="1 6" id="KW-0645">Protease</keyword>
<name>A0ABR8A4Q1_9CYAN</name>
<dbReference type="InterPro" id="IPR001915">
    <property type="entry name" value="Peptidase_M48"/>
</dbReference>
<evidence type="ECO:0000256" key="3">
    <source>
        <dbReference type="ARBA" id="ARBA00022801"/>
    </source>
</evidence>
<dbReference type="Pfam" id="PF01435">
    <property type="entry name" value="Peptidase_M48"/>
    <property type="match status" value="1"/>
</dbReference>
<evidence type="ECO:0000313" key="10">
    <source>
        <dbReference type="Proteomes" id="UP000658514"/>
    </source>
</evidence>
<protein>
    <submittedName>
        <fullName evidence="9">M48 family metallopeptidase</fullName>
    </submittedName>
</protein>
<accession>A0ABR8A4Q1</accession>
<keyword evidence="5 6" id="KW-0482">Metalloprotease</keyword>
<feature type="region of interest" description="Disordered" evidence="7">
    <location>
        <begin position="272"/>
        <end position="300"/>
    </location>
</feature>
<keyword evidence="2" id="KW-0479">Metal-binding</keyword>
<dbReference type="CDD" id="cd07325">
    <property type="entry name" value="M48_Ste24p_like"/>
    <property type="match status" value="1"/>
</dbReference>
<proteinExistence type="inferred from homology"/>
<evidence type="ECO:0000256" key="6">
    <source>
        <dbReference type="RuleBase" id="RU003983"/>
    </source>
</evidence>
<evidence type="ECO:0000256" key="7">
    <source>
        <dbReference type="SAM" id="MobiDB-lite"/>
    </source>
</evidence>
<keyword evidence="3 6" id="KW-0378">Hydrolase</keyword>
<gene>
    <name evidence="9" type="ORF">H6G24_05140</name>
</gene>
<sequence>MTRKILHSLNPDSYQHPFDRKALATLQKMPGLPLLLKKINEYGIDRLLRLQTLGNEFRVNSRNFPKLHNAFIETCKILDEPVPDLYLYRGTGHISTYAIGVEKPLIGVNLETLEWLEEEELLFVFGHEIARIKGKYLTYQQLAVVMPLLKNVISSTTLGFGGLAANGIEIALYNWIMMAKLTADRAGLLACQDINIAIASLMKLGGLPGEYLTPEVIEDFTQQAREFNFQELEGLDQVTKIFSFMAYQIPWHVMRASELLKWVETGAYTQLMESDPAQPPPQEATEESENVKDWDFLGNW</sequence>
<dbReference type="EMBL" id="JACJQH010000006">
    <property type="protein sequence ID" value="MBD2194881.1"/>
    <property type="molecule type" value="Genomic_DNA"/>
</dbReference>
<dbReference type="Proteomes" id="UP000658514">
    <property type="component" value="Unassembled WGS sequence"/>
</dbReference>
<evidence type="ECO:0000256" key="1">
    <source>
        <dbReference type="ARBA" id="ARBA00022670"/>
    </source>
</evidence>
<evidence type="ECO:0000256" key="5">
    <source>
        <dbReference type="ARBA" id="ARBA00023049"/>
    </source>
</evidence>
<evidence type="ECO:0000256" key="2">
    <source>
        <dbReference type="ARBA" id="ARBA00022723"/>
    </source>
</evidence>
<comment type="caution">
    <text evidence="9">The sequence shown here is derived from an EMBL/GenBank/DDBJ whole genome shotgun (WGS) entry which is preliminary data.</text>
</comment>